<sequence length="567" mass="63011">MRRSIISRMLCERAKRFRKDEGGGMLVLMLVVFFGITIFGGLAVDLANHERTRTTFQTHLDNAVLAAASLSQDLDPEEVVRSYLTSAGLDPSEVVIDSSEEKIGGILVGRTVEASLPAGLNTYFFRFFDIDSLGMTISSEATERVEDIEISLVLDVSGSMGERTSDRSGIKLTLLKNAAIDFVDTILSDTEEGRVSISIIPYSTKVNAGEALLGQYSTTTEHSYSHCVDFDGNDYGSLAIDPQQQMQRTGHFQFQSMSSSNQERGQWVCRKDAGFEITPLSDSVAALRSQILALTAEGSTSIDVGAKWGLALLDPSAQGPVSGLIDAGLVPQEFQGRPHPHGADNSMKVLVLMTDGENFPEYRLEPEYASGESDVIRTDYGSVVFYTVDSAERSNEYDGDNSYPEDYFYATHPWGSDRRWDDYTLLNHPSLRQYRDQGQEERLDWPEVWAEMSPYYYGYNLYGRRRTTSWWGGSQTWSSRANSFWNNMHDTISASEKDRRLRQICGVANTAGVVVYSIGMDVDSTNSLSLLKDCASSEAHYFDVQGLEIQTAFDMIAASISMLRLTK</sequence>
<name>A0AAX3LNY1_9RHOB</name>
<keyword evidence="1" id="KW-0812">Transmembrane</keyword>
<dbReference type="Gene3D" id="3.40.50.410">
    <property type="entry name" value="von Willebrand factor, type A domain"/>
    <property type="match status" value="1"/>
</dbReference>
<feature type="transmembrane region" description="Helical" evidence="1">
    <location>
        <begin position="23"/>
        <end position="44"/>
    </location>
</feature>
<organism evidence="3 4">
    <name type="scientific">Sulfitobacter faviae</name>
    <dbReference type="NCBI Taxonomy" id="1775881"/>
    <lineage>
        <taxon>Bacteria</taxon>
        <taxon>Pseudomonadati</taxon>
        <taxon>Pseudomonadota</taxon>
        <taxon>Alphaproteobacteria</taxon>
        <taxon>Rhodobacterales</taxon>
        <taxon>Roseobacteraceae</taxon>
        <taxon>Sulfitobacter</taxon>
    </lineage>
</organism>
<reference evidence="3" key="1">
    <citation type="submission" date="2023-01" db="EMBL/GenBank/DDBJ databases">
        <title>Comparative genomic analysis of cold water coral derived Sulfitobacter faviae: insights into their metabolism and habitat adaptation.</title>
        <authorList>
            <person name="Guo Y."/>
            <person name="Lin S."/>
            <person name="Huang Z."/>
            <person name="Tang K."/>
            <person name="Wang X."/>
        </authorList>
    </citation>
    <scope>NUCLEOTIDE SEQUENCE</scope>
    <source>
        <strain evidence="3">SCSIO W_1865</strain>
    </source>
</reference>
<dbReference type="Pfam" id="PF13400">
    <property type="entry name" value="Tad"/>
    <property type="match status" value="1"/>
</dbReference>
<evidence type="ECO:0000313" key="3">
    <source>
        <dbReference type="EMBL" id="WCE69760.1"/>
    </source>
</evidence>
<evidence type="ECO:0000259" key="2">
    <source>
        <dbReference type="Pfam" id="PF13400"/>
    </source>
</evidence>
<proteinExistence type="predicted"/>
<dbReference type="RefSeq" id="WP_271688128.1">
    <property type="nucleotide sequence ID" value="NZ_CP116423.1"/>
</dbReference>
<dbReference type="EMBL" id="CP116423">
    <property type="protein sequence ID" value="WCE69760.1"/>
    <property type="molecule type" value="Genomic_DNA"/>
</dbReference>
<keyword evidence="1" id="KW-1133">Transmembrane helix</keyword>
<gene>
    <name evidence="3" type="ORF">PL336_13270</name>
</gene>
<keyword evidence="1" id="KW-0472">Membrane</keyword>
<dbReference type="Proteomes" id="UP001210770">
    <property type="component" value="Chromosome"/>
</dbReference>
<dbReference type="SUPFAM" id="SSF53300">
    <property type="entry name" value="vWA-like"/>
    <property type="match status" value="1"/>
</dbReference>
<evidence type="ECO:0000313" key="4">
    <source>
        <dbReference type="Proteomes" id="UP001210770"/>
    </source>
</evidence>
<evidence type="ECO:0000256" key="1">
    <source>
        <dbReference type="SAM" id="Phobius"/>
    </source>
</evidence>
<dbReference type="InterPro" id="IPR036465">
    <property type="entry name" value="vWFA_dom_sf"/>
</dbReference>
<accession>A0AAX3LNY1</accession>
<dbReference type="InterPro" id="IPR028087">
    <property type="entry name" value="Tad_N"/>
</dbReference>
<feature type="domain" description="Putative Flp pilus-assembly TadG-like N-terminal" evidence="2">
    <location>
        <begin position="23"/>
        <end position="69"/>
    </location>
</feature>
<protein>
    <submittedName>
        <fullName evidence="3">Pilus assembly protein TadG-related protein</fullName>
    </submittedName>
</protein>
<dbReference type="AlphaFoldDB" id="A0AAX3LNY1"/>